<protein>
    <submittedName>
        <fullName evidence="3">CheY-like chemotaxis protein</fullName>
    </submittedName>
</protein>
<dbReference type="RefSeq" id="WP_106134140.1">
    <property type="nucleotide sequence ID" value="NZ_PVTR01000007.1"/>
</dbReference>
<dbReference type="PROSITE" id="PS50110">
    <property type="entry name" value="RESPONSE_REGULATORY"/>
    <property type="match status" value="1"/>
</dbReference>
<proteinExistence type="predicted"/>
<dbReference type="Gene3D" id="3.40.50.2300">
    <property type="match status" value="1"/>
</dbReference>
<dbReference type="EMBL" id="PVTR01000007">
    <property type="protein sequence ID" value="PRY87122.1"/>
    <property type="molecule type" value="Genomic_DNA"/>
</dbReference>
<evidence type="ECO:0000313" key="4">
    <source>
        <dbReference type="Proteomes" id="UP000238157"/>
    </source>
</evidence>
<keyword evidence="4" id="KW-1185">Reference proteome</keyword>
<sequence length="148" mass="16869">MKKEKIKILLVEDNEGDIVLTQEAFDMANIQSDIAVVRDGEQAIKYLTKLDEHEGSPDPDLVLLDINIPRKNGHEVLKFIKHSETLKHVPVIMLTTSSSEKDINTAYENHASCYIIKPVEVDAFLKVIVEIENFWSNVVELPRNKFVI</sequence>
<dbReference type="AlphaFoldDB" id="A0A2T0WKE0"/>
<evidence type="ECO:0000256" key="1">
    <source>
        <dbReference type="PROSITE-ProRule" id="PRU00169"/>
    </source>
</evidence>
<dbReference type="InterPro" id="IPR001789">
    <property type="entry name" value="Sig_transdc_resp-reg_receiver"/>
</dbReference>
<dbReference type="PANTHER" id="PTHR44520:SF2">
    <property type="entry name" value="RESPONSE REGULATOR RCP1"/>
    <property type="match status" value="1"/>
</dbReference>
<dbReference type="CDD" id="cd17557">
    <property type="entry name" value="REC_Rcp-like"/>
    <property type="match status" value="1"/>
</dbReference>
<feature type="domain" description="Response regulatory" evidence="2">
    <location>
        <begin position="7"/>
        <end position="132"/>
    </location>
</feature>
<evidence type="ECO:0000259" key="2">
    <source>
        <dbReference type="PROSITE" id="PS50110"/>
    </source>
</evidence>
<comment type="caution">
    <text evidence="3">The sequence shown here is derived from an EMBL/GenBank/DDBJ whole genome shotgun (WGS) entry which is preliminary data.</text>
</comment>
<dbReference type="InterPro" id="IPR011006">
    <property type="entry name" value="CheY-like_superfamily"/>
</dbReference>
<dbReference type="Pfam" id="PF00072">
    <property type="entry name" value="Response_reg"/>
    <property type="match status" value="1"/>
</dbReference>
<organism evidence="3 4">
    <name type="scientific">Mongoliibacter ruber</name>
    <dbReference type="NCBI Taxonomy" id="1750599"/>
    <lineage>
        <taxon>Bacteria</taxon>
        <taxon>Pseudomonadati</taxon>
        <taxon>Bacteroidota</taxon>
        <taxon>Cytophagia</taxon>
        <taxon>Cytophagales</taxon>
        <taxon>Cyclobacteriaceae</taxon>
        <taxon>Mongoliibacter</taxon>
    </lineage>
</organism>
<feature type="modified residue" description="4-aspartylphosphate" evidence="1">
    <location>
        <position position="65"/>
    </location>
</feature>
<reference evidence="3 4" key="1">
    <citation type="submission" date="2018-03" db="EMBL/GenBank/DDBJ databases">
        <title>Genomic Encyclopedia of Archaeal and Bacterial Type Strains, Phase II (KMG-II): from individual species to whole genera.</title>
        <authorList>
            <person name="Goeker M."/>
        </authorList>
    </citation>
    <scope>NUCLEOTIDE SEQUENCE [LARGE SCALE GENOMIC DNA]</scope>
    <source>
        <strain evidence="3 4">DSM 27929</strain>
    </source>
</reference>
<name>A0A2T0WKE0_9BACT</name>
<dbReference type="SUPFAM" id="SSF52172">
    <property type="entry name" value="CheY-like"/>
    <property type="match status" value="1"/>
</dbReference>
<dbReference type="GO" id="GO:0000160">
    <property type="term" value="P:phosphorelay signal transduction system"/>
    <property type="evidence" value="ECO:0007669"/>
    <property type="project" value="InterPro"/>
</dbReference>
<dbReference type="InterPro" id="IPR052893">
    <property type="entry name" value="TCS_response_regulator"/>
</dbReference>
<dbReference type="Proteomes" id="UP000238157">
    <property type="component" value="Unassembled WGS sequence"/>
</dbReference>
<gene>
    <name evidence="3" type="ORF">CLW00_107191</name>
</gene>
<dbReference type="OrthoDB" id="7631574at2"/>
<evidence type="ECO:0000313" key="3">
    <source>
        <dbReference type="EMBL" id="PRY87122.1"/>
    </source>
</evidence>
<dbReference type="PANTHER" id="PTHR44520">
    <property type="entry name" value="RESPONSE REGULATOR RCP1-RELATED"/>
    <property type="match status" value="1"/>
</dbReference>
<keyword evidence="1" id="KW-0597">Phosphoprotein</keyword>
<dbReference type="SMART" id="SM00448">
    <property type="entry name" value="REC"/>
    <property type="match status" value="1"/>
</dbReference>
<accession>A0A2T0WKE0</accession>